<dbReference type="InterPro" id="IPR000210">
    <property type="entry name" value="BTB/POZ_dom"/>
</dbReference>
<feature type="compositionally biased region" description="Polar residues" evidence="3">
    <location>
        <begin position="1540"/>
        <end position="1551"/>
    </location>
</feature>
<comment type="caution">
    <text evidence="5">The sequence shown here is derived from an EMBL/GenBank/DDBJ whole genome shotgun (WGS) entry which is preliminary data.</text>
</comment>
<protein>
    <recommendedName>
        <fullName evidence="4">BTB domain-containing protein</fullName>
    </recommendedName>
</protein>
<feature type="region of interest" description="Disordered" evidence="3">
    <location>
        <begin position="28"/>
        <end position="78"/>
    </location>
</feature>
<name>A0A438N3P7_EXOME</name>
<feature type="region of interest" description="Disordered" evidence="3">
    <location>
        <begin position="1474"/>
        <end position="1590"/>
    </location>
</feature>
<dbReference type="InterPro" id="IPR009091">
    <property type="entry name" value="RCC1/BLIP-II"/>
</dbReference>
<dbReference type="PANTHER" id="PTHR22872:SF2">
    <property type="entry name" value="INHIBITOR OF BRUTON TYROSINE KINASE"/>
    <property type="match status" value="1"/>
</dbReference>
<dbReference type="InterPro" id="IPR036770">
    <property type="entry name" value="Ankyrin_rpt-contain_sf"/>
</dbReference>
<dbReference type="PANTHER" id="PTHR22872">
    <property type="entry name" value="BTK-BINDING PROTEIN-RELATED"/>
    <property type="match status" value="1"/>
</dbReference>
<dbReference type="InterPro" id="IPR011333">
    <property type="entry name" value="SKP1/BTB/POZ_sf"/>
</dbReference>
<feature type="compositionally biased region" description="Low complexity" evidence="3">
    <location>
        <begin position="1579"/>
        <end position="1590"/>
    </location>
</feature>
<feature type="compositionally biased region" description="Polar residues" evidence="3">
    <location>
        <begin position="28"/>
        <end position="40"/>
    </location>
</feature>
<dbReference type="Pfam" id="PF13540">
    <property type="entry name" value="RCC1_2"/>
    <property type="match status" value="1"/>
</dbReference>
<feature type="compositionally biased region" description="Low complexity" evidence="3">
    <location>
        <begin position="1316"/>
        <end position="1326"/>
    </location>
</feature>
<sequence>MSHSLWQSLFQDDVDTFRQYLASATYSTGPQRLPSSSHTGATGLKFGSPGSLATSPKTPLRSRKSHGHTTPGVSSGKNSGIVLTRAEVNARDIFGRSILHHAASSQSENALEFVKALLEIPFLDLYAQDAESGWTALHRALYHGNIAIAKAIMVRDLQAATDFTINTVHTHAGGLVKIKDHEGNSPFEVFGLTIAPRSIDSDTSALPSGIADDDSVNGVDYNDDDNDHDRVHRGLVPSVNLEGDDVYAFGSNKNLSLGLGDEDDRQFPGRVQLTRPDHLVQRLHQDLVSIRRAFVGQDDQHTTGANTLSFLDLPAVVRHKPITTQNVVMAKLHTAILTDDPFSNLHMCGYGPGGRLGTGDEVTRFTYQCIQAGGLAKRRICSVALGQDHSIAVTSEGEVFTWGSNRFGQLGYALPESTKTEAPVQLIPRQLFGFIKKELVIGAAASAIHSAIYTSNAVYTFGKNEGQLGFMDADARSLEAQVIPRRIGVSILQHSIKSVSAIDRATAVLMENHDVVVFTHYGFTKVSFDLESFTNYYMADNLSAMHNRETNYIKQISGGGHTLCAMSSYGEVYTIDVPQVSETAPSNMSTTNPTKARNALPKPTKVWSIRKDHMSAIDVAVGQYGSVILCTAAGSVWRKEKRANIKAVNDKSLGKTRQKDYKFVRIPHLTNAVAVRSNAYGAFAAVRKDSMVTRQQIIPAPASLWEDLFPHLPFHNYSPVSGSDRGDYNPGRIARAIIAHPDAESDIVAICQRQKPLSQSQYDLWITSNVTDARIPVHSFLLKARSPVLRSALTEFSENYYYTIPELMSIEYDHDGDIQIQFQGADFLTLANFVFYLYTESVIDVWHYTSQALQSAPRYRSVRLELMKISSQLELRHLERAVRVMTPPARCLNQDMELAMLDPDFYSDADVVIELAGGAELPAHSVLLCTRCPFFNGLFNGRARGRWVSSRKEAADEDVEAVRVDLKHLDKNVFSLLLRHLYADTGVELFDDISTGTIDEFLDVVIEVMSAANELMLDRLTQICQEVVGKYVTVRNVCSLLNTISECSVDNFKLAALEYICLNLECMLELKLLDELDEDLLIELDDVVQANQLAYSPFARSGRAEDELMDTYPELPMQIEISKRRRIDSMRLRSRLVDDEDRFAATKNRVGSLERQSSSPLIRGPLSPEIDESPDLTPSPSPAIFAQDEGDDLPFDMDEDNIRLPGAMDRPTTAPGVKSGSGNALSKAESRPSLANVGSSYRGDERPTLPASPQTSGLGISRSPVMATVPVSGFSALAKVPWQKPDQASPKTDLKDIMAQASASRVSNLTQAMQNLTTSSKGTSKLSQKERKRQQQQIAKDMESRPAGLSRNASGSGGEPAPSPWQMINKAKPAASSPPVQTMQNGTGPRPLKQAMTMRQTIAGGQASSTGSAVTPKRAPPSVEITSTSQSTPPQIQSIRHTPLPPRRSSAFDARTSMSEILAQQQIEKSVVKEAAAKRSLQDIQQEQEFQEWWDNESRRVQEQDANDERRGSRRGKGGRGSSGPRRGGGRGGKAVKPTSEGQETLIQTATVEHGLSEGRNKNGARGQTRGRGRGNMGGHNNRGSRQQTL</sequence>
<dbReference type="Gene3D" id="3.30.710.10">
    <property type="entry name" value="Potassium Channel Kv1.1, Chain A"/>
    <property type="match status" value="2"/>
</dbReference>
<evidence type="ECO:0000313" key="5">
    <source>
        <dbReference type="EMBL" id="RVX70363.1"/>
    </source>
</evidence>
<evidence type="ECO:0000256" key="3">
    <source>
        <dbReference type="SAM" id="MobiDB-lite"/>
    </source>
</evidence>
<feature type="compositionally biased region" description="Acidic residues" evidence="3">
    <location>
        <begin position="1188"/>
        <end position="1199"/>
    </location>
</feature>
<dbReference type="PRINTS" id="PR00633">
    <property type="entry name" value="RCCNDNSATION"/>
</dbReference>
<evidence type="ECO:0000256" key="1">
    <source>
        <dbReference type="ARBA" id="ARBA00022737"/>
    </source>
</evidence>
<dbReference type="PROSITE" id="PS50097">
    <property type="entry name" value="BTB"/>
    <property type="match status" value="1"/>
</dbReference>
<feature type="compositionally biased region" description="Gly residues" evidence="3">
    <location>
        <begin position="1519"/>
        <end position="1533"/>
    </location>
</feature>
<dbReference type="Gene3D" id="1.25.40.20">
    <property type="entry name" value="Ankyrin repeat-containing domain"/>
    <property type="match status" value="1"/>
</dbReference>
<dbReference type="InterPro" id="IPR002110">
    <property type="entry name" value="Ankyrin_rpt"/>
</dbReference>
<dbReference type="PROSITE" id="PS50012">
    <property type="entry name" value="RCC1_3"/>
    <property type="match status" value="1"/>
</dbReference>
<keyword evidence="1" id="KW-0677">Repeat</keyword>
<evidence type="ECO:0000256" key="2">
    <source>
        <dbReference type="PROSITE-ProRule" id="PRU00235"/>
    </source>
</evidence>
<dbReference type="Gene3D" id="2.130.10.30">
    <property type="entry name" value="Regulator of chromosome condensation 1/beta-lactamase-inhibitor protein II"/>
    <property type="match status" value="1"/>
</dbReference>
<dbReference type="VEuPathDB" id="FungiDB:PV10_06627"/>
<dbReference type="SUPFAM" id="SSF54695">
    <property type="entry name" value="POZ domain"/>
    <property type="match status" value="1"/>
</dbReference>
<dbReference type="Pfam" id="PF00651">
    <property type="entry name" value="BTB"/>
    <property type="match status" value="1"/>
</dbReference>
<dbReference type="SMART" id="SM00248">
    <property type="entry name" value="ANK"/>
    <property type="match status" value="2"/>
</dbReference>
<dbReference type="SMART" id="SM00225">
    <property type="entry name" value="BTB"/>
    <property type="match status" value="2"/>
</dbReference>
<feature type="domain" description="BTB" evidence="4">
    <location>
        <begin position="909"/>
        <end position="984"/>
    </location>
</feature>
<feature type="compositionally biased region" description="Polar residues" evidence="3">
    <location>
        <begin position="1378"/>
        <end position="1387"/>
    </location>
</feature>
<dbReference type="OrthoDB" id="1893551at2759"/>
<reference evidence="5 6" key="1">
    <citation type="submission" date="2017-03" db="EMBL/GenBank/DDBJ databases">
        <title>Genomes of endolithic fungi from Antarctica.</title>
        <authorList>
            <person name="Coleine C."/>
            <person name="Masonjones S."/>
            <person name="Stajich J.E."/>
        </authorList>
    </citation>
    <scope>NUCLEOTIDE SEQUENCE [LARGE SCALE GENOMIC DNA]</scope>
    <source>
        <strain evidence="5 6">CCFEE 6314</strain>
    </source>
</reference>
<evidence type="ECO:0000313" key="6">
    <source>
        <dbReference type="Proteomes" id="UP000288859"/>
    </source>
</evidence>
<accession>A0A438N3P7</accession>
<feature type="compositionally biased region" description="Basic and acidic residues" evidence="3">
    <location>
        <begin position="1496"/>
        <end position="1511"/>
    </location>
</feature>
<proteinExistence type="predicted"/>
<dbReference type="Proteomes" id="UP000288859">
    <property type="component" value="Unassembled WGS sequence"/>
</dbReference>
<feature type="repeat" description="RCC1" evidence="2">
    <location>
        <begin position="397"/>
        <end position="456"/>
    </location>
</feature>
<gene>
    <name evidence="5" type="ORF">B0A52_05862</name>
</gene>
<dbReference type="CDD" id="cd18186">
    <property type="entry name" value="BTB_POZ_ZBTB_KLHL-like"/>
    <property type="match status" value="1"/>
</dbReference>
<feature type="region of interest" description="Disordered" evidence="3">
    <location>
        <begin position="1148"/>
        <end position="1261"/>
    </location>
</feature>
<feature type="region of interest" description="Disordered" evidence="3">
    <location>
        <begin position="1316"/>
        <end position="1453"/>
    </location>
</feature>
<dbReference type="SUPFAM" id="SSF50985">
    <property type="entry name" value="RCC1/BLIP-II"/>
    <property type="match status" value="1"/>
</dbReference>
<dbReference type="SUPFAM" id="SSF48403">
    <property type="entry name" value="Ankyrin repeat"/>
    <property type="match status" value="1"/>
</dbReference>
<dbReference type="InterPro" id="IPR051625">
    <property type="entry name" value="Signaling_Regulatory_Domain"/>
</dbReference>
<dbReference type="Pfam" id="PF12796">
    <property type="entry name" value="Ank_2"/>
    <property type="match status" value="1"/>
</dbReference>
<evidence type="ECO:0000259" key="4">
    <source>
        <dbReference type="PROSITE" id="PS50097"/>
    </source>
</evidence>
<dbReference type="InterPro" id="IPR000408">
    <property type="entry name" value="Reg_chr_condens"/>
</dbReference>
<dbReference type="EMBL" id="NAJM01000023">
    <property type="protein sequence ID" value="RVX70363.1"/>
    <property type="molecule type" value="Genomic_DNA"/>
</dbReference>
<feature type="compositionally biased region" description="Low complexity" evidence="3">
    <location>
        <begin position="1425"/>
        <end position="1439"/>
    </location>
</feature>
<organism evidence="5 6">
    <name type="scientific">Exophiala mesophila</name>
    <name type="common">Black yeast-like fungus</name>
    <dbReference type="NCBI Taxonomy" id="212818"/>
    <lineage>
        <taxon>Eukaryota</taxon>
        <taxon>Fungi</taxon>
        <taxon>Dikarya</taxon>
        <taxon>Ascomycota</taxon>
        <taxon>Pezizomycotina</taxon>
        <taxon>Eurotiomycetes</taxon>
        <taxon>Chaetothyriomycetidae</taxon>
        <taxon>Chaetothyriales</taxon>
        <taxon>Herpotrichiellaceae</taxon>
        <taxon>Exophiala</taxon>
    </lineage>
</organism>